<proteinExistence type="predicted"/>
<keyword evidence="1" id="KW-0812">Transmembrane</keyword>
<evidence type="ECO:0000313" key="3">
    <source>
        <dbReference type="Proteomes" id="UP001300261"/>
    </source>
</evidence>
<evidence type="ECO:0000313" key="2">
    <source>
        <dbReference type="EMBL" id="MCX2725108.1"/>
    </source>
</evidence>
<organism evidence="2 3">
    <name type="scientific">Roseibium salinum</name>
    <dbReference type="NCBI Taxonomy" id="1604349"/>
    <lineage>
        <taxon>Bacteria</taxon>
        <taxon>Pseudomonadati</taxon>
        <taxon>Pseudomonadota</taxon>
        <taxon>Alphaproteobacteria</taxon>
        <taxon>Hyphomicrobiales</taxon>
        <taxon>Stappiaceae</taxon>
        <taxon>Roseibium</taxon>
    </lineage>
</organism>
<evidence type="ECO:0000256" key="1">
    <source>
        <dbReference type="SAM" id="Phobius"/>
    </source>
</evidence>
<protein>
    <recommendedName>
        <fullName evidence="4">SMODS and SLOG-associating 2TM effector domain-containing protein</fullName>
    </recommendedName>
</protein>
<dbReference type="Proteomes" id="UP001300261">
    <property type="component" value="Unassembled WGS sequence"/>
</dbReference>
<dbReference type="RefSeq" id="WP_265965654.1">
    <property type="nucleotide sequence ID" value="NZ_JAPEVI010000003.1"/>
</dbReference>
<dbReference type="EMBL" id="JAPEVI010000003">
    <property type="protein sequence ID" value="MCX2725108.1"/>
    <property type="molecule type" value="Genomic_DNA"/>
</dbReference>
<keyword evidence="3" id="KW-1185">Reference proteome</keyword>
<gene>
    <name evidence="2" type="ORF">ON753_22520</name>
</gene>
<sequence>MSSKALVLTPDTAKLHVITFGLSAFFSLGAAVVAFLLLQNVDPGLAGVLSVAAGIGTGAAVFLAWGKPQHETHIELDRNGLKLVDGPRQDFYEWRHLSRFTLMEVVSKGRNDHESFSHQLTARLLDTNSGGEGPDAPTDEFSADIIVPIDNYIAHHTFSDRTKEQQAACSSPEDFADTVNAWRDFALGVETGSIPTPKVRTESDAADQLMMDAYSRLQRL</sequence>
<comment type="caution">
    <text evidence="2">The sequence shown here is derived from an EMBL/GenBank/DDBJ whole genome shotgun (WGS) entry which is preliminary data.</text>
</comment>
<reference evidence="2 3" key="1">
    <citation type="journal article" date="2016" name="Int. J. Syst. Evol. Microbiol.">
        <title>Labrenzia salina sp. nov., isolated from the rhizosphere of the halophyte Arthrocnemum macrostachyum.</title>
        <authorList>
            <person name="Camacho M."/>
            <person name="Redondo-Gomez S."/>
            <person name="Rodriguez-Llorente I."/>
            <person name="Rohde M."/>
            <person name="Sproer C."/>
            <person name="Schumann P."/>
            <person name="Klenk H.P."/>
            <person name="Montero-Calasanz M.D.C."/>
        </authorList>
    </citation>
    <scope>NUCLEOTIDE SEQUENCE [LARGE SCALE GENOMIC DNA]</scope>
    <source>
        <strain evidence="2 3">DSM 29163</strain>
    </source>
</reference>
<keyword evidence="1" id="KW-0472">Membrane</keyword>
<keyword evidence="1" id="KW-1133">Transmembrane helix</keyword>
<accession>A0ABT3R7Y3</accession>
<feature type="transmembrane region" description="Helical" evidence="1">
    <location>
        <begin position="45"/>
        <end position="65"/>
    </location>
</feature>
<evidence type="ECO:0008006" key="4">
    <source>
        <dbReference type="Google" id="ProtNLM"/>
    </source>
</evidence>
<name>A0ABT3R7Y3_9HYPH</name>
<feature type="transmembrane region" description="Helical" evidence="1">
    <location>
        <begin position="15"/>
        <end position="38"/>
    </location>
</feature>